<dbReference type="Proteomes" id="UP001515500">
    <property type="component" value="Chromosome 19"/>
</dbReference>
<evidence type="ECO:0000256" key="3">
    <source>
        <dbReference type="ARBA" id="ARBA00022692"/>
    </source>
</evidence>
<dbReference type="PANTHER" id="PTHR32285">
    <property type="entry name" value="PROTEIN TRICHOME BIREFRINGENCE-LIKE 9-RELATED"/>
    <property type="match status" value="1"/>
</dbReference>
<evidence type="ECO:0000256" key="2">
    <source>
        <dbReference type="ARBA" id="ARBA00007727"/>
    </source>
</evidence>
<keyword evidence="3 8" id="KW-0812">Transmembrane</keyword>
<name>A0AB40AFZ9_DIOCR</name>
<keyword evidence="4" id="KW-0735">Signal-anchor</keyword>
<dbReference type="InterPro" id="IPR026057">
    <property type="entry name" value="TBL_C"/>
</dbReference>
<gene>
    <name evidence="12" type="primary">LOC120249312</name>
</gene>
<keyword evidence="11" id="KW-1185">Reference proteome</keyword>
<keyword evidence="6" id="KW-0333">Golgi apparatus</keyword>
<organism evidence="11 12">
    <name type="scientific">Dioscorea cayennensis subsp. rotundata</name>
    <name type="common">White Guinea yam</name>
    <name type="synonym">Dioscorea rotundata</name>
    <dbReference type="NCBI Taxonomy" id="55577"/>
    <lineage>
        <taxon>Eukaryota</taxon>
        <taxon>Viridiplantae</taxon>
        <taxon>Streptophyta</taxon>
        <taxon>Embryophyta</taxon>
        <taxon>Tracheophyta</taxon>
        <taxon>Spermatophyta</taxon>
        <taxon>Magnoliopsida</taxon>
        <taxon>Liliopsida</taxon>
        <taxon>Dioscoreales</taxon>
        <taxon>Dioscoreaceae</taxon>
        <taxon>Dioscorea</taxon>
    </lineage>
</organism>
<dbReference type="InterPro" id="IPR025846">
    <property type="entry name" value="TBL_N"/>
</dbReference>
<evidence type="ECO:0000259" key="10">
    <source>
        <dbReference type="Pfam" id="PF14416"/>
    </source>
</evidence>
<dbReference type="AlphaFoldDB" id="A0AB40AFZ9"/>
<evidence type="ECO:0000256" key="1">
    <source>
        <dbReference type="ARBA" id="ARBA00004323"/>
    </source>
</evidence>
<accession>A0AB40AFZ9</accession>
<reference evidence="12" key="1">
    <citation type="submission" date="2025-08" db="UniProtKB">
        <authorList>
            <consortium name="RefSeq"/>
        </authorList>
    </citation>
    <scope>IDENTIFICATION</scope>
</reference>
<keyword evidence="7 8" id="KW-0472">Membrane</keyword>
<dbReference type="Pfam" id="PF14416">
    <property type="entry name" value="PMR5N"/>
    <property type="match status" value="1"/>
</dbReference>
<dbReference type="GO" id="GO:0000139">
    <property type="term" value="C:Golgi membrane"/>
    <property type="evidence" value="ECO:0007669"/>
    <property type="project" value="UniProtKB-SubCell"/>
</dbReference>
<evidence type="ECO:0000313" key="11">
    <source>
        <dbReference type="Proteomes" id="UP001515500"/>
    </source>
</evidence>
<sequence>MGSAVYQQEGHKQWRNIGKKLILGAIYGLLPLALIHSFFIRSIPTQHQDPISSSPEITVVDKHNEWRRDDQVVKQDCDYTNGVWVESTQGPKYNNTSCKTIRTGQNCLGNGRPDTGFLYWRWKPKQCEIHEFDPFLFLKLIENKHLAFIGDSMARNQLESLLCLLTTVSTPILKYQYGEDNRFRRWTFGSPYNATISIYWAPFLVKAIDTTQGQNKVYMNTIDEKWGAEINSMDMIVFSMGHWFNKPAIFCEGDSVIGCHNCGENSRYTDIDIFDMMRKVTKTAISEVGRRVEGDKRDVCWGGELLTRSFFEGAWDKAGGLS</sequence>
<comment type="similarity">
    <text evidence="2">Belongs to the PC-esterase family. TBL subfamily.</text>
</comment>
<protein>
    <submittedName>
        <fullName evidence="12">Protein ALTERED XYLOGLUCAN 4-like</fullName>
    </submittedName>
</protein>
<keyword evidence="5 8" id="KW-1133">Transmembrane helix</keyword>
<evidence type="ECO:0000259" key="9">
    <source>
        <dbReference type="Pfam" id="PF13839"/>
    </source>
</evidence>
<evidence type="ECO:0000256" key="7">
    <source>
        <dbReference type="ARBA" id="ARBA00023136"/>
    </source>
</evidence>
<evidence type="ECO:0000256" key="5">
    <source>
        <dbReference type="ARBA" id="ARBA00022989"/>
    </source>
</evidence>
<dbReference type="GeneID" id="120249312"/>
<dbReference type="InterPro" id="IPR029962">
    <property type="entry name" value="TBL"/>
</dbReference>
<dbReference type="GO" id="GO:1990538">
    <property type="term" value="F:xylan O-acetyltransferase activity"/>
    <property type="evidence" value="ECO:0007669"/>
    <property type="project" value="UniProtKB-ARBA"/>
</dbReference>
<dbReference type="RefSeq" id="XP_039113749.1">
    <property type="nucleotide sequence ID" value="XM_039257815.1"/>
</dbReference>
<feature type="transmembrane region" description="Helical" evidence="8">
    <location>
        <begin position="21"/>
        <end position="40"/>
    </location>
</feature>
<evidence type="ECO:0000256" key="8">
    <source>
        <dbReference type="SAM" id="Phobius"/>
    </source>
</evidence>
<feature type="domain" description="Trichome birefringence-like N-terminal" evidence="10">
    <location>
        <begin position="76"/>
        <end position="128"/>
    </location>
</feature>
<evidence type="ECO:0000256" key="6">
    <source>
        <dbReference type="ARBA" id="ARBA00023034"/>
    </source>
</evidence>
<comment type="subcellular location">
    <subcellularLocation>
        <location evidence="1">Golgi apparatus membrane</location>
        <topology evidence="1">Single-pass type II membrane protein</topology>
    </subcellularLocation>
</comment>
<dbReference type="Pfam" id="PF13839">
    <property type="entry name" value="PC-Esterase"/>
    <property type="match status" value="1"/>
</dbReference>
<evidence type="ECO:0000313" key="12">
    <source>
        <dbReference type="RefSeq" id="XP_039113749.1"/>
    </source>
</evidence>
<feature type="domain" description="Trichome birefringence-like C-terminal" evidence="9">
    <location>
        <begin position="131"/>
        <end position="317"/>
    </location>
</feature>
<evidence type="ECO:0000256" key="4">
    <source>
        <dbReference type="ARBA" id="ARBA00022968"/>
    </source>
</evidence>
<proteinExistence type="inferred from homology"/>
<dbReference type="PANTHER" id="PTHR32285:SF57">
    <property type="entry name" value="XYLOGLUCAN O-ACETYLTRANSFERASE 1"/>
    <property type="match status" value="1"/>
</dbReference>